<comment type="similarity">
    <text evidence="4">Belongs to the neurexin family.</text>
</comment>
<evidence type="ECO:0000256" key="3">
    <source>
        <dbReference type="ARBA" id="ARBA00006195"/>
    </source>
</evidence>
<comment type="catalytic activity">
    <reaction evidence="17">
        <text>apo-[ACP] + acetyl-CoA = acetyl-[ACP] + adenosine 3',5'-bisphosphate + H(+)</text>
        <dbReference type="Rhea" id="RHEA:46564"/>
        <dbReference type="Rhea" id="RHEA-COMP:9621"/>
        <dbReference type="Rhea" id="RHEA-COMP:9690"/>
        <dbReference type="ChEBI" id="CHEBI:15378"/>
        <dbReference type="ChEBI" id="CHEBI:29999"/>
        <dbReference type="ChEBI" id="CHEBI:57288"/>
        <dbReference type="ChEBI" id="CHEBI:58343"/>
        <dbReference type="ChEBI" id="CHEBI:78446"/>
    </reaction>
    <physiologicalReaction direction="left-to-right" evidence="17">
        <dbReference type="Rhea" id="RHEA:46565"/>
    </physiologicalReaction>
</comment>
<feature type="transmembrane region" description="Helical" evidence="19">
    <location>
        <begin position="1326"/>
        <end position="1346"/>
    </location>
</feature>
<feature type="domain" description="Laminin G" evidence="21">
    <location>
        <begin position="543"/>
        <end position="710"/>
    </location>
</feature>
<protein>
    <recommendedName>
        <fullName evidence="5">L-aminoadipate-semialdehyde dehydrogenase-phosphopantetheinyl transferase</fullName>
    </recommendedName>
    <alternativeName>
        <fullName evidence="14">4'-phosphopantetheinyl transferase</fullName>
    </alternativeName>
    <alternativeName>
        <fullName evidence="15">Alpha-aminoadipic semialdehyde dehydrogenase-phosphopantetheinyl transferase</fullName>
    </alternativeName>
</protein>
<keyword evidence="8 19" id="KW-0812">Transmembrane</keyword>
<feature type="domain" description="F5/8 type C" evidence="20">
    <location>
        <begin position="267"/>
        <end position="373"/>
    </location>
</feature>
<evidence type="ECO:0000256" key="9">
    <source>
        <dbReference type="ARBA" id="ARBA00022729"/>
    </source>
</evidence>
<evidence type="ECO:0000256" key="13">
    <source>
        <dbReference type="ARBA" id="ARBA00023157"/>
    </source>
</evidence>
<dbReference type="InterPro" id="IPR055066">
    <property type="entry name" value="AASDHPPT_N"/>
</dbReference>
<dbReference type="Pfam" id="PF00008">
    <property type="entry name" value="EGF"/>
    <property type="match status" value="1"/>
</dbReference>
<dbReference type="PROSITE" id="PS50025">
    <property type="entry name" value="LAM_G_DOMAIN"/>
    <property type="match status" value="4"/>
</dbReference>
<dbReference type="SMART" id="SM00282">
    <property type="entry name" value="LamG"/>
    <property type="match status" value="4"/>
</dbReference>
<dbReference type="PROSITE" id="PS01286">
    <property type="entry name" value="FA58C_2"/>
    <property type="match status" value="1"/>
</dbReference>
<dbReference type="FunFam" id="2.60.120.260:FF:000016">
    <property type="entry name" value="Contactin-associated protein-like 4 isoform 1"/>
    <property type="match status" value="1"/>
</dbReference>
<evidence type="ECO:0000256" key="2">
    <source>
        <dbReference type="ARBA" id="ARBA00004479"/>
    </source>
</evidence>
<dbReference type="SUPFAM" id="SSF56214">
    <property type="entry name" value="4'-phosphopantetheinyl transferase"/>
    <property type="match status" value="2"/>
</dbReference>
<reference evidence="23 24" key="1">
    <citation type="journal article" date="2019" name="PLoS Biol.">
        <title>Sex chromosomes control vertical transmission of feminizing Wolbachia symbionts in an isopod.</title>
        <authorList>
            <person name="Becking T."/>
            <person name="Chebbi M.A."/>
            <person name="Giraud I."/>
            <person name="Moumen B."/>
            <person name="Laverre T."/>
            <person name="Caubet Y."/>
            <person name="Peccoud J."/>
            <person name="Gilbert C."/>
            <person name="Cordaux R."/>
        </authorList>
    </citation>
    <scope>NUCLEOTIDE SEQUENCE [LARGE SCALE GENOMIC DNA]</scope>
    <source>
        <strain evidence="23">ANa2</strain>
        <tissue evidence="23">Whole body excluding digestive tract and cuticle</tissue>
    </source>
</reference>
<evidence type="ECO:0000256" key="10">
    <source>
        <dbReference type="ARBA" id="ARBA00022949"/>
    </source>
</evidence>
<keyword evidence="10" id="KW-0965">Cell junction</keyword>
<dbReference type="InterPro" id="IPR003585">
    <property type="entry name" value="Neurexin-like"/>
</dbReference>
<dbReference type="GO" id="GO:0070161">
    <property type="term" value="C:anchoring junction"/>
    <property type="evidence" value="ECO:0007669"/>
    <property type="project" value="UniProtKB-SubCell"/>
</dbReference>
<evidence type="ECO:0000256" key="8">
    <source>
        <dbReference type="ARBA" id="ARBA00022692"/>
    </source>
</evidence>
<dbReference type="PANTHER" id="PTHR15036:SF91">
    <property type="entry name" value="NEUREXIN-4"/>
    <property type="match status" value="1"/>
</dbReference>
<dbReference type="OrthoDB" id="26719at2759"/>
<feature type="domain" description="Laminin G" evidence="21">
    <location>
        <begin position="910"/>
        <end position="1077"/>
    </location>
</feature>
<comment type="caution">
    <text evidence="18">Lacks conserved residue(s) required for the propagation of feature annotation.</text>
</comment>
<dbReference type="SUPFAM" id="SSF49785">
    <property type="entry name" value="Galactose-binding domain-like"/>
    <property type="match status" value="1"/>
</dbReference>
<evidence type="ECO:0000259" key="21">
    <source>
        <dbReference type="PROSITE" id="PS50025"/>
    </source>
</evidence>
<evidence type="ECO:0000256" key="18">
    <source>
        <dbReference type="PROSITE-ProRule" id="PRU00076"/>
    </source>
</evidence>
<evidence type="ECO:0000259" key="20">
    <source>
        <dbReference type="PROSITE" id="PS50022"/>
    </source>
</evidence>
<dbReference type="Gene3D" id="2.10.25.10">
    <property type="entry name" value="Laminin"/>
    <property type="match status" value="2"/>
</dbReference>
<dbReference type="Proteomes" id="UP000326759">
    <property type="component" value="Unassembled WGS sequence"/>
</dbReference>
<feature type="domain" description="Laminin G" evidence="21">
    <location>
        <begin position="1118"/>
        <end position="1300"/>
    </location>
</feature>
<dbReference type="SMART" id="SM00294">
    <property type="entry name" value="4.1m"/>
    <property type="match status" value="1"/>
</dbReference>
<comment type="caution">
    <text evidence="23">The sequence shown here is derived from an EMBL/GenBank/DDBJ whole genome shotgun (WGS) entry which is preliminary data.</text>
</comment>
<dbReference type="CDD" id="cd00110">
    <property type="entry name" value="LamG"/>
    <property type="match status" value="4"/>
</dbReference>
<dbReference type="InterPro" id="IPR037143">
    <property type="entry name" value="4-PPantetheinyl_Trfase_dom_sf"/>
</dbReference>
<evidence type="ECO:0000256" key="14">
    <source>
        <dbReference type="ARBA" id="ARBA00030484"/>
    </source>
</evidence>
<dbReference type="Pfam" id="PF00754">
    <property type="entry name" value="F5_F8_type_C"/>
    <property type="match status" value="1"/>
</dbReference>
<keyword evidence="24" id="KW-1185">Reference proteome</keyword>
<keyword evidence="11 19" id="KW-1133">Transmembrane helix</keyword>
<accession>A0A5N5TG13</accession>
<dbReference type="PANTHER" id="PTHR15036">
    <property type="entry name" value="PIKACHURIN-LIKE PROTEIN"/>
    <property type="match status" value="1"/>
</dbReference>
<dbReference type="InterPro" id="IPR008278">
    <property type="entry name" value="4-PPantetheinyl_Trfase_dom"/>
</dbReference>
<sequence>MESIRWAFSFRNWYLKREEWMLCFSIIQPEEKDRISKFVFQKDVKASLSGRLLIRKLISEKLELPWSSFLLKRSEKGRPFLEYSKGKHKFDFNVSHQGKWAVLAAEFGNTKIGVDVMEIDTGTTKNVPEFFRLMRRQFTVDEWNVIKRENNELSQLKAFYRNWCLKEAFVKALGVGISYDLLSISFTPVTELTLGEVITDTKVRVNGTLDNSWCFEETLLDENHIATVALQGPTSVARSEKVFKILSFEDLINNCEQLTFPDKVGSWSAKQATTGEYLQIDFGNVKNITSISTQGREDSDEYVKSYSLSFSQNGQLFSRVKGDDGSLRAFEGNIDGNRKKENIFTTPIIARYLRILPLRWGERISMRVEVYGCQYERETVSFNKNSLMMLDYRRVPIASYEDNIRFRFKTVKPNAILLYRSRLMTSLSVGSLLDDNSWHDVEFVRREKNVSLIVDRVRVDSQILGDFKRLDLNKFMYIGGVPNMQPGLKARVNFTGCMENLFINGTPSFKKLKEGGGGFYYGEPEYQKHNLEFDCPFGPSSHLTVSFIKRGTYLRYPSTEADISVNVSLQFRTYEEDASLIYHKFSGNGYFLVFLEDGKIKVEIQAHGTPGKIILDNFDITFNDGRWHGVTFAVSKNKMELVVDDIPMKTSRIISISAGRYFYIGGMGKDVLDRPSFTGCMRYISTSGFPRRPKDEEIFPNKNWVVLAACQLLDQCNPNPCEHGGKCKQNSEGFACDCTGTALNPVSCRAFGNRNPGTKRAEVYIDVDGSGNLPPFPVTCEFFSDGRVTSSIGHKHSALTTVDGFEERGSYIQDIMYDASIQQIEVFLNRSAQCRQRLYFECIRTKLFNSPYLDPNSEFVPNSWWVSRQNQMMDYWGGSLPGSRKCECGLLGNCITKEHWCNCDSDIFDNVVTFRKADATIELPPFDMGISGDIYFEFKTASRDGCMIHAQGPTDYVKVCIVGGQKLQFQYEAGNGPQSVSVSTANILNDNKWHSVLVERNRKGGSLTVDQSSEAETIEKSAHIRAIHLTSNFIVGSTIDYRDGYVGCIRALILNGILQDLRGRAEREPLYGVGSGCIGKCSSNPCLNNGTCFEGYSSYECDCRWTAFKGPICADEIGIKMLTDTMVKYELPGTYKSTITEDIRVGFTTTDPRGFLVGLYSNISGEYLTLAVSNSGHLKVTFDFGFERYEQVYGKRTFHEGQNHNVILRRSESGRKLTMQVDNYEPMSWVYNVKASDDAQFNNIQYLYIGKNESMAEGFRGCISRVSFDDIYPLKMLFQQDRPKNIMMSPTSTTTLEDYCGIEPFRYPEEETETRPPFNISDSIRILIFLFLALLLMGCLIGRYVARHKGDYQTHEAEGADLAPDADWAVQHGRTGPQVKRNMEMHVINVFTKF</sequence>
<feature type="domain" description="EGF-like" evidence="22">
    <location>
        <begin position="712"/>
        <end position="749"/>
    </location>
</feature>
<dbReference type="PROSITE" id="PS01285">
    <property type="entry name" value="FA58C_1"/>
    <property type="match status" value="1"/>
</dbReference>
<gene>
    <name evidence="23" type="primary">Nrx-IV_2</name>
    <name evidence="23" type="ORF">Anas_01663</name>
</gene>
<evidence type="ECO:0000256" key="11">
    <source>
        <dbReference type="ARBA" id="ARBA00022989"/>
    </source>
</evidence>
<evidence type="ECO:0000256" key="1">
    <source>
        <dbReference type="ARBA" id="ARBA00004282"/>
    </source>
</evidence>
<evidence type="ECO:0000256" key="15">
    <source>
        <dbReference type="ARBA" id="ARBA00033443"/>
    </source>
</evidence>
<keyword evidence="7" id="KW-0808">Transferase</keyword>
<dbReference type="Pfam" id="PF01648">
    <property type="entry name" value="ACPS"/>
    <property type="match status" value="1"/>
</dbReference>
<comment type="similarity">
    <text evidence="3">Belongs to the P-Pant transferase superfamily. AcpS family.</text>
</comment>
<feature type="domain" description="EGF-like" evidence="22">
    <location>
        <begin position="1078"/>
        <end position="1114"/>
    </location>
</feature>
<dbReference type="SUPFAM" id="SSF49899">
    <property type="entry name" value="Concanavalin A-like lectins/glucanases"/>
    <property type="match status" value="4"/>
</dbReference>
<keyword evidence="9" id="KW-0732">Signal</keyword>
<dbReference type="CDD" id="cd00054">
    <property type="entry name" value="EGF_CA"/>
    <property type="match status" value="1"/>
</dbReference>
<dbReference type="Pfam" id="PF02210">
    <property type="entry name" value="Laminin_G_2"/>
    <property type="match status" value="4"/>
</dbReference>
<dbReference type="Gene3D" id="3.90.470.20">
    <property type="entry name" value="4'-phosphopantetheinyl transferase domain"/>
    <property type="match status" value="2"/>
</dbReference>
<evidence type="ECO:0000313" key="23">
    <source>
        <dbReference type="EMBL" id="KAB7505421.1"/>
    </source>
</evidence>
<dbReference type="InterPro" id="IPR000742">
    <property type="entry name" value="EGF"/>
</dbReference>
<evidence type="ECO:0000256" key="4">
    <source>
        <dbReference type="ARBA" id="ARBA00010241"/>
    </source>
</evidence>
<dbReference type="CDD" id="cd00053">
    <property type="entry name" value="EGF"/>
    <property type="match status" value="1"/>
</dbReference>
<dbReference type="PROSITE" id="PS50026">
    <property type="entry name" value="EGF_3"/>
    <property type="match status" value="2"/>
</dbReference>
<evidence type="ECO:0000256" key="17">
    <source>
        <dbReference type="ARBA" id="ARBA00048794"/>
    </source>
</evidence>
<dbReference type="InterPro" id="IPR001791">
    <property type="entry name" value="Laminin_G"/>
</dbReference>
<dbReference type="InterPro" id="IPR013320">
    <property type="entry name" value="ConA-like_dom_sf"/>
</dbReference>
<dbReference type="SMART" id="SM00181">
    <property type="entry name" value="EGF"/>
    <property type="match status" value="2"/>
</dbReference>
<dbReference type="Gene3D" id="2.60.120.200">
    <property type="match status" value="4"/>
</dbReference>
<evidence type="ECO:0000256" key="16">
    <source>
        <dbReference type="ARBA" id="ARBA00048641"/>
    </source>
</evidence>
<keyword evidence="6 18" id="KW-0245">EGF-like domain</keyword>
<dbReference type="FunFam" id="3.90.470.20:FF:000003">
    <property type="entry name" value="L-aminoadipate-semialdehyde dehydrogenase-phosphopantetheinyl transferase"/>
    <property type="match status" value="1"/>
</dbReference>
<dbReference type="EMBL" id="SEYY01001238">
    <property type="protein sequence ID" value="KAB7505421.1"/>
    <property type="molecule type" value="Genomic_DNA"/>
</dbReference>
<dbReference type="SMART" id="SM00231">
    <property type="entry name" value="FA58C"/>
    <property type="match status" value="1"/>
</dbReference>
<dbReference type="PROSITE" id="PS50022">
    <property type="entry name" value="FA58C_3"/>
    <property type="match status" value="1"/>
</dbReference>
<evidence type="ECO:0000256" key="5">
    <source>
        <dbReference type="ARBA" id="ARBA00016301"/>
    </source>
</evidence>
<organism evidence="23 24">
    <name type="scientific">Armadillidium nasatum</name>
    <dbReference type="NCBI Taxonomy" id="96803"/>
    <lineage>
        <taxon>Eukaryota</taxon>
        <taxon>Metazoa</taxon>
        <taxon>Ecdysozoa</taxon>
        <taxon>Arthropoda</taxon>
        <taxon>Crustacea</taxon>
        <taxon>Multicrustacea</taxon>
        <taxon>Malacostraca</taxon>
        <taxon>Eumalacostraca</taxon>
        <taxon>Peracarida</taxon>
        <taxon>Isopoda</taxon>
        <taxon>Oniscidea</taxon>
        <taxon>Crinocheta</taxon>
        <taxon>Armadillidiidae</taxon>
        <taxon>Armadillidium</taxon>
    </lineage>
</organism>
<dbReference type="InterPro" id="IPR000421">
    <property type="entry name" value="FA58C"/>
</dbReference>
<name>A0A5N5TG13_9CRUS</name>
<dbReference type="InterPro" id="IPR008979">
    <property type="entry name" value="Galactose-bd-like_sf"/>
</dbReference>
<comment type="catalytic activity">
    <reaction evidence="16">
        <text>apo-[ACP] + CoA = holo-[ACP] + adenosine 3',5'-bisphosphate + H(+)</text>
        <dbReference type="Rhea" id="RHEA:12068"/>
        <dbReference type="Rhea" id="RHEA-COMP:9685"/>
        <dbReference type="Rhea" id="RHEA-COMP:9690"/>
        <dbReference type="ChEBI" id="CHEBI:15378"/>
        <dbReference type="ChEBI" id="CHEBI:29999"/>
        <dbReference type="ChEBI" id="CHEBI:57287"/>
        <dbReference type="ChEBI" id="CHEBI:58343"/>
        <dbReference type="ChEBI" id="CHEBI:64479"/>
        <dbReference type="EC" id="2.7.8.7"/>
    </reaction>
    <physiologicalReaction direction="left-to-right" evidence="16">
        <dbReference type="Rhea" id="RHEA:12069"/>
    </physiologicalReaction>
</comment>
<dbReference type="GO" id="GO:0016020">
    <property type="term" value="C:membrane"/>
    <property type="evidence" value="ECO:0007669"/>
    <property type="project" value="UniProtKB-SubCell"/>
</dbReference>
<keyword evidence="13" id="KW-1015">Disulfide bond</keyword>
<comment type="subcellular location">
    <subcellularLocation>
        <location evidence="1">Cell junction</location>
    </subcellularLocation>
    <subcellularLocation>
        <location evidence="2">Membrane</location>
        <topology evidence="2">Single-pass type I membrane protein</topology>
    </subcellularLocation>
</comment>
<evidence type="ECO:0000259" key="22">
    <source>
        <dbReference type="PROSITE" id="PS50026"/>
    </source>
</evidence>
<evidence type="ECO:0000256" key="7">
    <source>
        <dbReference type="ARBA" id="ARBA00022679"/>
    </source>
</evidence>
<dbReference type="GO" id="GO:0008897">
    <property type="term" value="F:holo-[acyl-carrier-protein] synthase activity"/>
    <property type="evidence" value="ECO:0007669"/>
    <property type="project" value="UniProtKB-EC"/>
</dbReference>
<dbReference type="Gene3D" id="2.60.120.260">
    <property type="entry name" value="Galactose-binding domain-like"/>
    <property type="match status" value="1"/>
</dbReference>
<dbReference type="InterPro" id="IPR050372">
    <property type="entry name" value="Neurexin-related_CASP"/>
</dbReference>
<dbReference type="CDD" id="cd00057">
    <property type="entry name" value="FA58C"/>
    <property type="match status" value="1"/>
</dbReference>
<dbReference type="Pfam" id="PF22624">
    <property type="entry name" value="AASDHPPT_N"/>
    <property type="match status" value="1"/>
</dbReference>
<evidence type="ECO:0000256" key="12">
    <source>
        <dbReference type="ARBA" id="ARBA00023136"/>
    </source>
</evidence>
<feature type="domain" description="Laminin G" evidence="21">
    <location>
        <begin position="379"/>
        <end position="535"/>
    </location>
</feature>
<evidence type="ECO:0000256" key="6">
    <source>
        <dbReference type="ARBA" id="ARBA00022536"/>
    </source>
</evidence>
<dbReference type="GO" id="GO:0000287">
    <property type="term" value="F:magnesium ion binding"/>
    <property type="evidence" value="ECO:0007669"/>
    <property type="project" value="InterPro"/>
</dbReference>
<evidence type="ECO:0000256" key="19">
    <source>
        <dbReference type="SAM" id="Phobius"/>
    </source>
</evidence>
<evidence type="ECO:0000313" key="24">
    <source>
        <dbReference type="Proteomes" id="UP000326759"/>
    </source>
</evidence>
<keyword evidence="12 19" id="KW-0472">Membrane</keyword>
<proteinExistence type="inferred from homology"/>